<dbReference type="InterPro" id="IPR001433">
    <property type="entry name" value="OxRdtase_FAD/NAD-bd"/>
</dbReference>
<comment type="similarity">
    <text evidence="1">Belongs to the ferredoxin--NADP reductase type 1 family.</text>
</comment>
<protein>
    <recommendedName>
        <fullName evidence="2">ferredoxin--NADP(+) reductase</fullName>
        <ecNumber evidence="2">1.18.1.2</ecNumber>
    </recommendedName>
</protein>
<evidence type="ECO:0000313" key="7">
    <source>
        <dbReference type="Proteomes" id="UP001331561"/>
    </source>
</evidence>
<name>A0ABU6K8N3_9RHOO</name>
<reference evidence="6 7" key="1">
    <citation type="submission" date="2024-01" db="EMBL/GenBank/DDBJ databases">
        <title>Uliginosibacterium soil sp. nov.</title>
        <authorList>
            <person name="Lv Y."/>
        </authorList>
    </citation>
    <scope>NUCLEOTIDE SEQUENCE [LARGE SCALE GENOMIC DNA]</scope>
    <source>
        <strain evidence="6 7">H3</strain>
    </source>
</reference>
<keyword evidence="7" id="KW-1185">Reference proteome</keyword>
<gene>
    <name evidence="6" type="ORF">VVD49_16860</name>
</gene>
<dbReference type="SUPFAM" id="SSF63380">
    <property type="entry name" value="Riboflavin synthase domain-like"/>
    <property type="match status" value="1"/>
</dbReference>
<dbReference type="Pfam" id="PF00970">
    <property type="entry name" value="FAD_binding_6"/>
    <property type="match status" value="1"/>
</dbReference>
<dbReference type="Pfam" id="PF00175">
    <property type="entry name" value="NAD_binding_1"/>
    <property type="match status" value="1"/>
</dbReference>
<evidence type="ECO:0000259" key="5">
    <source>
        <dbReference type="PROSITE" id="PS51384"/>
    </source>
</evidence>
<keyword evidence="6" id="KW-0560">Oxidoreductase</keyword>
<comment type="catalytic activity">
    <reaction evidence="4">
        <text>2 reduced [2Fe-2S]-[ferredoxin] + NADP(+) + H(+) = 2 oxidized [2Fe-2S]-[ferredoxin] + NADPH</text>
        <dbReference type="Rhea" id="RHEA:20125"/>
        <dbReference type="Rhea" id="RHEA-COMP:10000"/>
        <dbReference type="Rhea" id="RHEA-COMP:10001"/>
        <dbReference type="ChEBI" id="CHEBI:15378"/>
        <dbReference type="ChEBI" id="CHEBI:33737"/>
        <dbReference type="ChEBI" id="CHEBI:33738"/>
        <dbReference type="ChEBI" id="CHEBI:57783"/>
        <dbReference type="ChEBI" id="CHEBI:58349"/>
        <dbReference type="EC" id="1.18.1.2"/>
    </reaction>
</comment>
<dbReference type="EMBL" id="JAYXHS010000003">
    <property type="protein sequence ID" value="MEC5387403.1"/>
    <property type="molecule type" value="Genomic_DNA"/>
</dbReference>
<dbReference type="SUPFAM" id="SSF52343">
    <property type="entry name" value="Ferredoxin reductase-like, C-terminal NADP-linked domain"/>
    <property type="match status" value="1"/>
</dbReference>
<dbReference type="InterPro" id="IPR039261">
    <property type="entry name" value="FNR_nucleotide-bd"/>
</dbReference>
<comment type="caution">
    <text evidence="6">The sequence shown here is derived from an EMBL/GenBank/DDBJ whole genome shotgun (WGS) entry which is preliminary data.</text>
</comment>
<dbReference type="PANTHER" id="PTHR47878:SF2">
    <property type="entry name" value="OXIDOREDUCTASE FAD_NAD(P)-BINDING DOMAIN PROTEIN"/>
    <property type="match status" value="1"/>
</dbReference>
<dbReference type="PROSITE" id="PS51384">
    <property type="entry name" value="FAD_FR"/>
    <property type="match status" value="1"/>
</dbReference>
<dbReference type="InterPro" id="IPR033892">
    <property type="entry name" value="FNR_bac"/>
</dbReference>
<dbReference type="Gene3D" id="3.40.50.80">
    <property type="entry name" value="Nucleotide-binding domain of ferredoxin-NADP reductase (FNR) module"/>
    <property type="match status" value="1"/>
</dbReference>
<evidence type="ECO:0000313" key="6">
    <source>
        <dbReference type="EMBL" id="MEC5387403.1"/>
    </source>
</evidence>
<evidence type="ECO:0000256" key="3">
    <source>
        <dbReference type="ARBA" id="ARBA00022741"/>
    </source>
</evidence>
<evidence type="ECO:0000256" key="1">
    <source>
        <dbReference type="ARBA" id="ARBA00008312"/>
    </source>
</evidence>
<evidence type="ECO:0000256" key="4">
    <source>
        <dbReference type="ARBA" id="ARBA00047776"/>
    </source>
</evidence>
<accession>A0ABU6K8N3</accession>
<dbReference type="InterPro" id="IPR017938">
    <property type="entry name" value="Riboflavin_synthase-like_b-brl"/>
</dbReference>
<dbReference type="CDD" id="cd06195">
    <property type="entry name" value="FNR1"/>
    <property type="match status" value="1"/>
</dbReference>
<dbReference type="InterPro" id="IPR008333">
    <property type="entry name" value="Cbr1-like_FAD-bd_dom"/>
</dbReference>
<organism evidence="6 7">
    <name type="scientific">Uliginosibacterium silvisoli</name>
    <dbReference type="NCBI Taxonomy" id="3114758"/>
    <lineage>
        <taxon>Bacteria</taxon>
        <taxon>Pseudomonadati</taxon>
        <taxon>Pseudomonadota</taxon>
        <taxon>Betaproteobacteria</taxon>
        <taxon>Rhodocyclales</taxon>
        <taxon>Zoogloeaceae</taxon>
        <taxon>Uliginosibacterium</taxon>
    </lineage>
</organism>
<dbReference type="PANTHER" id="PTHR47878">
    <property type="entry name" value="OXIDOREDUCTASE FAD/NAD(P)-BINDING DOMAIN PROTEIN"/>
    <property type="match status" value="1"/>
</dbReference>
<keyword evidence="3" id="KW-0547">Nucleotide-binding</keyword>
<dbReference type="Gene3D" id="2.40.30.10">
    <property type="entry name" value="Translation factors"/>
    <property type="match status" value="1"/>
</dbReference>
<dbReference type="EC" id="1.18.1.2" evidence="2"/>
<proteinExistence type="inferred from homology"/>
<dbReference type="RefSeq" id="WP_327600372.1">
    <property type="nucleotide sequence ID" value="NZ_JAYXHS010000003.1"/>
</dbReference>
<sequence>MSSVNSQPGAAPDALPGALSKLRWSAQPVLHIRQWAPTLWTLRVARPEGFTFTPGHYAKLGLPVGDEAAVWRAYSIVSAPAENFLEFLITWVPDGAMSMQLEKLEVGDALMVQSAAMGFFVASQLGGGVAHGDSLWMLSTGSGLGPYVSMLREGSLATQYRKLIVVHSARTQAELAYADEFRELAARHTSVEYVPIVTREAGHSALSGRIPLLIDSGTLAAHVGEQFDASTARVMVCGNPDFTGDMRRLLTARNFQPCRRGLVGSMLFENYW</sequence>
<dbReference type="InterPro" id="IPR017927">
    <property type="entry name" value="FAD-bd_FR_type"/>
</dbReference>
<dbReference type="InterPro" id="IPR051930">
    <property type="entry name" value="FNR_type-1"/>
</dbReference>
<dbReference type="GO" id="GO:0004324">
    <property type="term" value="F:ferredoxin-NADP+ reductase activity"/>
    <property type="evidence" value="ECO:0007669"/>
    <property type="project" value="UniProtKB-EC"/>
</dbReference>
<dbReference type="PRINTS" id="PR00410">
    <property type="entry name" value="PHEHYDRXLASE"/>
</dbReference>
<dbReference type="Proteomes" id="UP001331561">
    <property type="component" value="Unassembled WGS sequence"/>
</dbReference>
<feature type="domain" description="FAD-binding FR-type" evidence="5">
    <location>
        <begin position="22"/>
        <end position="123"/>
    </location>
</feature>
<evidence type="ECO:0000256" key="2">
    <source>
        <dbReference type="ARBA" id="ARBA00013223"/>
    </source>
</evidence>